<dbReference type="InterPro" id="IPR001789">
    <property type="entry name" value="Sig_transdc_resp-reg_receiver"/>
</dbReference>
<evidence type="ECO:0000259" key="2">
    <source>
        <dbReference type="PROSITE" id="PS50110"/>
    </source>
</evidence>
<reference evidence="3 4" key="1">
    <citation type="submission" date="2017-09" db="EMBL/GenBank/DDBJ databases">
        <title>Depth-based differentiation of microbial function through sediment-hosted aquifers and enrichment of novel symbionts in the deep terrestrial subsurface.</title>
        <authorList>
            <person name="Probst A.J."/>
            <person name="Ladd B."/>
            <person name="Jarett J.K."/>
            <person name="Geller-Mcgrath D.E."/>
            <person name="Sieber C.M."/>
            <person name="Emerson J.B."/>
            <person name="Anantharaman K."/>
            <person name="Thomas B.C."/>
            <person name="Malmstrom R."/>
            <person name="Stieglmeier M."/>
            <person name="Klingl A."/>
            <person name="Woyke T."/>
            <person name="Ryan C.M."/>
            <person name="Banfield J.F."/>
        </authorList>
    </citation>
    <scope>NUCLEOTIDE SEQUENCE [LARGE SCALE GENOMIC DNA]</scope>
    <source>
        <strain evidence="3">CG17_big_fil_post_rev_8_21_14_2_50_48_46</strain>
    </source>
</reference>
<dbReference type="InterPro" id="IPR011006">
    <property type="entry name" value="CheY-like_superfamily"/>
</dbReference>
<keyword evidence="1" id="KW-0597">Phosphoprotein</keyword>
<dbReference type="InterPro" id="IPR052048">
    <property type="entry name" value="ST_Response_Regulator"/>
</dbReference>
<evidence type="ECO:0000256" key="1">
    <source>
        <dbReference type="PROSITE-ProRule" id="PRU00169"/>
    </source>
</evidence>
<dbReference type="SUPFAM" id="SSF52172">
    <property type="entry name" value="CheY-like"/>
    <property type="match status" value="1"/>
</dbReference>
<comment type="caution">
    <text evidence="3">The sequence shown here is derived from an EMBL/GenBank/DDBJ whole genome shotgun (WGS) entry which is preliminary data.</text>
</comment>
<evidence type="ECO:0000313" key="3">
    <source>
        <dbReference type="EMBL" id="PIW16262.1"/>
    </source>
</evidence>
<dbReference type="PANTHER" id="PTHR43228:SF1">
    <property type="entry name" value="TWO-COMPONENT RESPONSE REGULATOR ARR22"/>
    <property type="match status" value="1"/>
</dbReference>
<organism evidence="3 4">
    <name type="scientific">bacterium (Candidatus Blackallbacteria) CG17_big_fil_post_rev_8_21_14_2_50_48_46</name>
    <dbReference type="NCBI Taxonomy" id="2014261"/>
    <lineage>
        <taxon>Bacteria</taxon>
        <taxon>Candidatus Blackallbacteria</taxon>
    </lineage>
</organism>
<sequence>MNVLLVDDDLNVCLIMKAFLENLGAEHACEAHNGVQALELLSAQASPDLIVVDWYMPEMGGKELILSLRARKELAETKILTLTGETSLGTIQEALAAGADEYLMKPFTLEMLRDKLSLLGFDVSVPT</sequence>
<accession>A0A2M7G353</accession>
<dbReference type="GO" id="GO:0000160">
    <property type="term" value="P:phosphorelay signal transduction system"/>
    <property type="evidence" value="ECO:0007669"/>
    <property type="project" value="InterPro"/>
</dbReference>
<dbReference type="Pfam" id="PF00072">
    <property type="entry name" value="Response_reg"/>
    <property type="match status" value="1"/>
</dbReference>
<evidence type="ECO:0000313" key="4">
    <source>
        <dbReference type="Proteomes" id="UP000231019"/>
    </source>
</evidence>
<protein>
    <submittedName>
        <fullName evidence="3">Response regulator</fullName>
    </submittedName>
</protein>
<dbReference type="AlphaFoldDB" id="A0A2M7G353"/>
<dbReference type="Proteomes" id="UP000231019">
    <property type="component" value="Unassembled WGS sequence"/>
</dbReference>
<dbReference type="SMART" id="SM00448">
    <property type="entry name" value="REC"/>
    <property type="match status" value="1"/>
</dbReference>
<dbReference type="PROSITE" id="PS50110">
    <property type="entry name" value="RESPONSE_REGULATORY"/>
    <property type="match status" value="1"/>
</dbReference>
<proteinExistence type="predicted"/>
<feature type="domain" description="Response regulatory" evidence="2">
    <location>
        <begin position="2"/>
        <end position="120"/>
    </location>
</feature>
<dbReference type="PANTHER" id="PTHR43228">
    <property type="entry name" value="TWO-COMPONENT RESPONSE REGULATOR"/>
    <property type="match status" value="1"/>
</dbReference>
<dbReference type="Gene3D" id="3.40.50.2300">
    <property type="match status" value="1"/>
</dbReference>
<feature type="modified residue" description="4-aspartylphosphate" evidence="1">
    <location>
        <position position="53"/>
    </location>
</feature>
<gene>
    <name evidence="3" type="ORF">COW36_14150</name>
</gene>
<dbReference type="EMBL" id="PFFQ01000039">
    <property type="protein sequence ID" value="PIW16262.1"/>
    <property type="molecule type" value="Genomic_DNA"/>
</dbReference>
<name>A0A2M7G353_9BACT</name>